<dbReference type="EMBL" id="JALJOR010000005">
    <property type="protein sequence ID" value="KAK9816515.1"/>
    <property type="molecule type" value="Genomic_DNA"/>
</dbReference>
<feature type="region of interest" description="Disordered" evidence="1">
    <location>
        <begin position="152"/>
        <end position="199"/>
    </location>
</feature>
<organism evidence="3 4">
    <name type="scientific">[Myrmecia] bisecta</name>
    <dbReference type="NCBI Taxonomy" id="41462"/>
    <lineage>
        <taxon>Eukaryota</taxon>
        <taxon>Viridiplantae</taxon>
        <taxon>Chlorophyta</taxon>
        <taxon>core chlorophytes</taxon>
        <taxon>Trebouxiophyceae</taxon>
        <taxon>Trebouxiales</taxon>
        <taxon>Trebouxiaceae</taxon>
        <taxon>Myrmecia</taxon>
    </lineage>
</organism>
<keyword evidence="4" id="KW-1185">Reference proteome</keyword>
<accession>A0AAW1Q6I3</accession>
<dbReference type="Pfam" id="PF04818">
    <property type="entry name" value="CID"/>
    <property type="match status" value="1"/>
</dbReference>
<dbReference type="SUPFAM" id="SSF48464">
    <property type="entry name" value="ENTH/VHS domain"/>
    <property type="match status" value="1"/>
</dbReference>
<proteinExistence type="predicted"/>
<dbReference type="Proteomes" id="UP001489004">
    <property type="component" value="Unassembled WGS sequence"/>
</dbReference>
<dbReference type="InterPro" id="IPR008942">
    <property type="entry name" value="ENTH_VHS"/>
</dbReference>
<dbReference type="Gene3D" id="1.25.40.90">
    <property type="match status" value="1"/>
</dbReference>
<gene>
    <name evidence="3" type="ORF">WJX72_001388</name>
</gene>
<reference evidence="3 4" key="1">
    <citation type="journal article" date="2024" name="Nat. Commun.">
        <title>Phylogenomics reveals the evolutionary origins of lichenization in chlorophyte algae.</title>
        <authorList>
            <person name="Puginier C."/>
            <person name="Libourel C."/>
            <person name="Otte J."/>
            <person name="Skaloud P."/>
            <person name="Haon M."/>
            <person name="Grisel S."/>
            <person name="Petersen M."/>
            <person name="Berrin J.G."/>
            <person name="Delaux P.M."/>
            <person name="Dal Grande F."/>
            <person name="Keller J."/>
        </authorList>
    </citation>
    <scope>NUCLEOTIDE SEQUENCE [LARGE SCALE GENOMIC DNA]</scope>
    <source>
        <strain evidence="3 4">SAG 2043</strain>
    </source>
</reference>
<dbReference type="SMART" id="SM00582">
    <property type="entry name" value="RPR"/>
    <property type="match status" value="1"/>
</dbReference>
<protein>
    <recommendedName>
        <fullName evidence="2">CID domain-containing protein</fullName>
    </recommendedName>
</protein>
<dbReference type="PROSITE" id="PS51391">
    <property type="entry name" value="CID"/>
    <property type="match status" value="1"/>
</dbReference>
<feature type="compositionally biased region" description="Pro residues" evidence="1">
    <location>
        <begin position="186"/>
        <end position="196"/>
    </location>
</feature>
<evidence type="ECO:0000313" key="3">
    <source>
        <dbReference type="EMBL" id="KAK9816515.1"/>
    </source>
</evidence>
<evidence type="ECO:0000259" key="2">
    <source>
        <dbReference type="PROSITE" id="PS51391"/>
    </source>
</evidence>
<sequence>MGWDREKEFQELLDKSAKKASKGGIEQLASIAVQDEKQCYKHVCALIERQMKRSKAKLRLNLLYVLSAICRQSRSQLKSKDKYVPRIEPQLVTIATLLAEGPLEQKESVSKVLRTWKKEEVFSVSVLREVEAVLGGQTEAMSSHIASPSLALPAGSSSPMNATASIERQSTGFALSDPSSGSQPPAAAPPPPPLSAPPNKFIKLTQFSVRAAPAAVDHEAEESRFMGSRSSGRYMGSALLGIDDDFMDLSDPEDVAALFSI</sequence>
<name>A0AAW1Q6I3_9CHLO</name>
<feature type="domain" description="CID" evidence="2">
    <location>
        <begin position="1"/>
        <end position="138"/>
    </location>
</feature>
<dbReference type="InterPro" id="IPR006569">
    <property type="entry name" value="CID_dom"/>
</dbReference>
<evidence type="ECO:0000313" key="4">
    <source>
        <dbReference type="Proteomes" id="UP001489004"/>
    </source>
</evidence>
<feature type="compositionally biased region" description="Polar residues" evidence="1">
    <location>
        <begin position="160"/>
        <end position="173"/>
    </location>
</feature>
<comment type="caution">
    <text evidence="3">The sequence shown here is derived from an EMBL/GenBank/DDBJ whole genome shotgun (WGS) entry which is preliminary data.</text>
</comment>
<evidence type="ECO:0000256" key="1">
    <source>
        <dbReference type="SAM" id="MobiDB-lite"/>
    </source>
</evidence>
<dbReference type="AlphaFoldDB" id="A0AAW1Q6I3"/>